<dbReference type="EMBL" id="KZ679268">
    <property type="protein sequence ID" value="PTB37185.1"/>
    <property type="molecule type" value="Genomic_DNA"/>
</dbReference>
<dbReference type="AlphaFoldDB" id="A0A2T3YX92"/>
<protein>
    <submittedName>
        <fullName evidence="1">Uncharacterized protein</fullName>
    </submittedName>
</protein>
<dbReference type="Proteomes" id="UP000240493">
    <property type="component" value="Unassembled WGS sequence"/>
</dbReference>
<evidence type="ECO:0000313" key="1">
    <source>
        <dbReference type="EMBL" id="PTB37185.1"/>
    </source>
</evidence>
<accession>A0A2T3YX92</accession>
<proteinExistence type="predicted"/>
<name>A0A2T3YX92_TRIA4</name>
<evidence type="ECO:0000313" key="2">
    <source>
        <dbReference type="Proteomes" id="UP000240493"/>
    </source>
</evidence>
<gene>
    <name evidence="1" type="ORF">M441DRAFT_448270</name>
</gene>
<organism evidence="1 2">
    <name type="scientific">Trichoderma asperellum (strain ATCC 204424 / CBS 433.97 / NBRC 101777)</name>
    <dbReference type="NCBI Taxonomy" id="1042311"/>
    <lineage>
        <taxon>Eukaryota</taxon>
        <taxon>Fungi</taxon>
        <taxon>Dikarya</taxon>
        <taxon>Ascomycota</taxon>
        <taxon>Pezizomycotina</taxon>
        <taxon>Sordariomycetes</taxon>
        <taxon>Hypocreomycetidae</taxon>
        <taxon>Hypocreales</taxon>
        <taxon>Hypocreaceae</taxon>
        <taxon>Trichoderma</taxon>
    </lineage>
</organism>
<sequence>MEGRICHQRLSNQACQVTKVPNCGLRLLGSPKRPSNHVGSLGLPMSAASLLGFSSFTGFKFYACMFWLANAAAWAQCANGCCPVSYLVPMLAMR</sequence>
<keyword evidence="2" id="KW-1185">Reference proteome</keyword>
<dbReference type="OrthoDB" id="10565072at2759"/>
<reference evidence="1 2" key="1">
    <citation type="submission" date="2016-07" db="EMBL/GenBank/DDBJ databases">
        <title>Multiple horizontal gene transfer events from other fungi enriched the ability of initially mycotrophic Trichoderma (Ascomycota) to feed on dead plant biomass.</title>
        <authorList>
            <consortium name="DOE Joint Genome Institute"/>
            <person name="Aerts A."/>
            <person name="Atanasova L."/>
            <person name="Chenthamara K."/>
            <person name="Zhang J."/>
            <person name="Grujic M."/>
            <person name="Henrissat B."/>
            <person name="Kuo A."/>
            <person name="Salamov A."/>
            <person name="Lipzen A."/>
            <person name="Labutti K."/>
            <person name="Barry K."/>
            <person name="Miao Y."/>
            <person name="Rahimi M.J."/>
            <person name="Shen Q."/>
            <person name="Grigoriev I.V."/>
            <person name="Kubicek C.P."/>
            <person name="Druzhinina I.S."/>
        </authorList>
    </citation>
    <scope>NUCLEOTIDE SEQUENCE [LARGE SCALE GENOMIC DNA]</scope>
    <source>
        <strain evidence="1 2">CBS 433.97</strain>
    </source>
</reference>